<proteinExistence type="predicted"/>
<keyword evidence="6 7" id="KW-0472">Membrane</keyword>
<protein>
    <submittedName>
        <fullName evidence="8">Lysosomal cystine transporter</fullName>
    </submittedName>
</protein>
<comment type="subcellular location">
    <subcellularLocation>
        <location evidence="1">Endomembrane system</location>
        <topology evidence="1">Multi-pass membrane protein</topology>
    </subcellularLocation>
</comment>
<gene>
    <name evidence="8" type="ORF">TorRG33x02_087660</name>
</gene>
<evidence type="ECO:0000256" key="5">
    <source>
        <dbReference type="ARBA" id="ARBA00022989"/>
    </source>
</evidence>
<dbReference type="GO" id="GO:0012505">
    <property type="term" value="C:endomembrane system"/>
    <property type="evidence" value="ECO:0007669"/>
    <property type="project" value="UniProtKB-SubCell"/>
</dbReference>
<evidence type="ECO:0000256" key="1">
    <source>
        <dbReference type="ARBA" id="ARBA00004127"/>
    </source>
</evidence>
<dbReference type="InParanoid" id="A0A2P5FBU2"/>
<dbReference type="Proteomes" id="UP000237000">
    <property type="component" value="Unassembled WGS sequence"/>
</dbReference>
<dbReference type="InterPro" id="IPR005282">
    <property type="entry name" value="LC_transporter"/>
</dbReference>
<dbReference type="PANTHER" id="PTHR13131">
    <property type="entry name" value="CYSTINOSIN"/>
    <property type="match status" value="1"/>
</dbReference>
<dbReference type="AlphaFoldDB" id="A0A2P5FBU2"/>
<dbReference type="GO" id="GO:0005774">
    <property type="term" value="C:vacuolar membrane"/>
    <property type="evidence" value="ECO:0007669"/>
    <property type="project" value="TreeGrafter"/>
</dbReference>
<keyword evidence="4" id="KW-0677">Repeat</keyword>
<evidence type="ECO:0000313" key="8">
    <source>
        <dbReference type="EMBL" id="PON95244.1"/>
    </source>
</evidence>
<name>A0A2P5FBU2_TREOI</name>
<dbReference type="EMBL" id="JXTC01000045">
    <property type="protein sequence ID" value="PON95244.1"/>
    <property type="molecule type" value="Genomic_DNA"/>
</dbReference>
<accession>A0A2P5FBU2</accession>
<evidence type="ECO:0000256" key="4">
    <source>
        <dbReference type="ARBA" id="ARBA00022737"/>
    </source>
</evidence>
<keyword evidence="3 7" id="KW-0812">Transmembrane</keyword>
<evidence type="ECO:0000256" key="2">
    <source>
        <dbReference type="ARBA" id="ARBA00022448"/>
    </source>
</evidence>
<feature type="transmembrane region" description="Helical" evidence="7">
    <location>
        <begin position="12"/>
        <end position="32"/>
    </location>
</feature>
<evidence type="ECO:0000256" key="7">
    <source>
        <dbReference type="SAM" id="Phobius"/>
    </source>
</evidence>
<reference evidence="9" key="1">
    <citation type="submission" date="2016-06" db="EMBL/GenBank/DDBJ databases">
        <title>Parallel loss of symbiosis genes in relatives of nitrogen-fixing non-legume Parasponia.</title>
        <authorList>
            <person name="Van Velzen R."/>
            <person name="Holmer R."/>
            <person name="Bu F."/>
            <person name="Rutten L."/>
            <person name="Van Zeijl A."/>
            <person name="Liu W."/>
            <person name="Santuari L."/>
            <person name="Cao Q."/>
            <person name="Sharma T."/>
            <person name="Shen D."/>
            <person name="Roswanjaya Y."/>
            <person name="Wardhani T."/>
            <person name="Kalhor M.S."/>
            <person name="Jansen J."/>
            <person name="Van den Hoogen J."/>
            <person name="Gungor B."/>
            <person name="Hartog M."/>
            <person name="Hontelez J."/>
            <person name="Verver J."/>
            <person name="Yang W.-C."/>
            <person name="Schijlen E."/>
            <person name="Repin R."/>
            <person name="Schilthuizen M."/>
            <person name="Schranz E."/>
            <person name="Heidstra R."/>
            <person name="Miyata K."/>
            <person name="Fedorova E."/>
            <person name="Kohlen W."/>
            <person name="Bisseling T."/>
            <person name="Smit S."/>
            <person name="Geurts R."/>
        </authorList>
    </citation>
    <scope>NUCLEOTIDE SEQUENCE [LARGE SCALE GENOMIC DNA]</scope>
    <source>
        <strain evidence="9">cv. RG33-2</strain>
    </source>
</reference>
<sequence length="84" mass="9191">MIPVAASDVAFSVHAVLIALFLFFIAVSMTIIKYTPQAFMNFERKSTEGFSIGLILLDFSGGVANYAQMTVQSIDQSLFSSFLN</sequence>
<evidence type="ECO:0000256" key="3">
    <source>
        <dbReference type="ARBA" id="ARBA00022692"/>
    </source>
</evidence>
<dbReference type="InterPro" id="IPR006603">
    <property type="entry name" value="PQ-loop_rpt"/>
</dbReference>
<dbReference type="OrthoDB" id="1370840at2759"/>
<comment type="caution">
    <text evidence="8">The sequence shown here is derived from an EMBL/GenBank/DDBJ whole genome shotgun (WGS) entry which is preliminary data.</text>
</comment>
<evidence type="ECO:0000313" key="9">
    <source>
        <dbReference type="Proteomes" id="UP000237000"/>
    </source>
</evidence>
<keyword evidence="2" id="KW-0813">Transport</keyword>
<dbReference type="Pfam" id="PF04193">
    <property type="entry name" value="PQ-loop"/>
    <property type="match status" value="1"/>
</dbReference>
<dbReference type="Gene3D" id="1.20.1280.290">
    <property type="match status" value="1"/>
</dbReference>
<dbReference type="GO" id="GO:0015184">
    <property type="term" value="F:L-cystine transmembrane transporter activity"/>
    <property type="evidence" value="ECO:0007669"/>
    <property type="project" value="TreeGrafter"/>
</dbReference>
<organism evidence="8 9">
    <name type="scientific">Trema orientale</name>
    <name type="common">Charcoal tree</name>
    <name type="synonym">Celtis orientalis</name>
    <dbReference type="NCBI Taxonomy" id="63057"/>
    <lineage>
        <taxon>Eukaryota</taxon>
        <taxon>Viridiplantae</taxon>
        <taxon>Streptophyta</taxon>
        <taxon>Embryophyta</taxon>
        <taxon>Tracheophyta</taxon>
        <taxon>Spermatophyta</taxon>
        <taxon>Magnoliopsida</taxon>
        <taxon>eudicotyledons</taxon>
        <taxon>Gunneridae</taxon>
        <taxon>Pentapetalae</taxon>
        <taxon>rosids</taxon>
        <taxon>fabids</taxon>
        <taxon>Rosales</taxon>
        <taxon>Cannabaceae</taxon>
        <taxon>Trema</taxon>
    </lineage>
</organism>
<dbReference type="PANTHER" id="PTHR13131:SF5">
    <property type="entry name" value="CYSTINOSIN"/>
    <property type="match status" value="1"/>
</dbReference>
<dbReference type="SMART" id="SM00679">
    <property type="entry name" value="CTNS"/>
    <property type="match status" value="1"/>
</dbReference>
<keyword evidence="5 7" id="KW-1133">Transmembrane helix</keyword>
<keyword evidence="9" id="KW-1185">Reference proteome</keyword>
<evidence type="ECO:0000256" key="6">
    <source>
        <dbReference type="ARBA" id="ARBA00023136"/>
    </source>
</evidence>